<dbReference type="InterPro" id="IPR015421">
    <property type="entry name" value="PyrdxlP-dep_Trfase_major"/>
</dbReference>
<evidence type="ECO:0000313" key="8">
    <source>
        <dbReference type="Proteomes" id="UP000239065"/>
    </source>
</evidence>
<reference evidence="7 8" key="1">
    <citation type="submission" date="2017-09" db="EMBL/GenBank/DDBJ databases">
        <title>Reassesment of A. cryaerophilus.</title>
        <authorList>
            <person name="Perez-Cataluna A."/>
            <person name="Collado L."/>
            <person name="Salgado O."/>
            <person name="Lefinanco V."/>
            <person name="Figueras M.J."/>
        </authorList>
    </citation>
    <scope>NUCLEOTIDE SEQUENCE [LARGE SCALE GENOMIC DNA]</scope>
    <source>
        <strain evidence="7 8">LMG 9861</strain>
    </source>
</reference>
<proteinExistence type="inferred from homology"/>
<protein>
    <recommendedName>
        <fullName evidence="2">cysteine-S-conjugate beta-lyase</fullName>
        <ecNumber evidence="2">4.4.1.13</ecNumber>
    </recommendedName>
</protein>
<dbReference type="InterPro" id="IPR015422">
    <property type="entry name" value="PyrdxlP-dep_Trfase_small"/>
</dbReference>
<name>A0A2S9SLB2_9BACT</name>
<dbReference type="InterPro" id="IPR051798">
    <property type="entry name" value="Class-II_PLP-Dep_Aminotrans"/>
</dbReference>
<dbReference type="SUPFAM" id="SSF53383">
    <property type="entry name" value="PLP-dependent transferases"/>
    <property type="match status" value="1"/>
</dbReference>
<evidence type="ECO:0000256" key="2">
    <source>
        <dbReference type="ARBA" id="ARBA00012224"/>
    </source>
</evidence>
<dbReference type="EC" id="4.4.1.13" evidence="2"/>
<dbReference type="NCBIfam" id="TIGR04350">
    <property type="entry name" value="C_S_lyase_PatB"/>
    <property type="match status" value="1"/>
</dbReference>
<sequence>MKYNFDKVINRKNTDCYKWDTTKDGVIPMWVADMDFEVAKPIVDSIIKRAKHPVFGYTMVPNEYFEAEISWWRKRFNYEIKKEHIIPTAGVIPSLSAIIQTFCQKDDKILIQSPVYHYFNIVIQNNDCKVITNNLIYKDAKYEIDFVDFEEKLKNDRPKLFILSNPHNPVGKVFSKDELQKIGELCLKYGVLVISDEIHRDLVFKDYIFTPFVSINKEFEQNSITCTSASKTFNIASLKASNIVVANKKLRTILDKTLSKNEMKGVNVFGIYSLISAYEECEDWLFELLIYLEKNKNFLEDFIAKNIPNLKVVKAEATYLLWIDISSLGLNSKEFTKKLEELGNVRVISGVTFGENGDNFIRVNIATPLEILKEALEGIKRVVENL</sequence>
<evidence type="ECO:0000256" key="1">
    <source>
        <dbReference type="ARBA" id="ARBA00001933"/>
    </source>
</evidence>
<accession>A0A2S9SLB2</accession>
<evidence type="ECO:0000256" key="5">
    <source>
        <dbReference type="ARBA" id="ARBA00037974"/>
    </source>
</evidence>
<dbReference type="PANTHER" id="PTHR43525">
    <property type="entry name" value="PROTEIN MALY"/>
    <property type="match status" value="1"/>
</dbReference>
<dbReference type="GO" id="GO:0047804">
    <property type="term" value="F:cysteine-S-conjugate beta-lyase activity"/>
    <property type="evidence" value="ECO:0007669"/>
    <property type="project" value="UniProtKB-EC"/>
</dbReference>
<dbReference type="InterPro" id="IPR015424">
    <property type="entry name" value="PyrdxlP-dep_Trfase"/>
</dbReference>
<dbReference type="Pfam" id="PF00155">
    <property type="entry name" value="Aminotran_1_2"/>
    <property type="match status" value="1"/>
</dbReference>
<dbReference type="Gene3D" id="3.40.640.10">
    <property type="entry name" value="Type I PLP-dependent aspartate aminotransferase-like (Major domain)"/>
    <property type="match status" value="1"/>
</dbReference>
<gene>
    <name evidence="7" type="ORF">CJ669_08210</name>
</gene>
<dbReference type="AlphaFoldDB" id="A0A2S9SLB2"/>
<comment type="similarity">
    <text evidence="5">Belongs to the class-II pyridoxal-phosphate-dependent aminotransferase family. MalY/PatB cystathionine beta-lyase subfamily.</text>
</comment>
<dbReference type="Gene3D" id="3.90.1150.10">
    <property type="entry name" value="Aspartate Aminotransferase, domain 1"/>
    <property type="match status" value="1"/>
</dbReference>
<feature type="domain" description="Aminotransferase class I/classII large" evidence="6">
    <location>
        <begin position="33"/>
        <end position="379"/>
    </location>
</feature>
<evidence type="ECO:0000256" key="3">
    <source>
        <dbReference type="ARBA" id="ARBA00022898"/>
    </source>
</evidence>
<dbReference type="EMBL" id="NXGJ01000010">
    <property type="protein sequence ID" value="PRM87377.1"/>
    <property type="molecule type" value="Genomic_DNA"/>
</dbReference>
<comment type="cofactor">
    <cofactor evidence="1">
        <name>pyridoxal 5'-phosphate</name>
        <dbReference type="ChEBI" id="CHEBI:597326"/>
    </cofactor>
</comment>
<dbReference type="CDD" id="cd00609">
    <property type="entry name" value="AAT_like"/>
    <property type="match status" value="1"/>
</dbReference>
<evidence type="ECO:0000256" key="4">
    <source>
        <dbReference type="ARBA" id="ARBA00023239"/>
    </source>
</evidence>
<evidence type="ECO:0000313" key="7">
    <source>
        <dbReference type="EMBL" id="PRM87377.1"/>
    </source>
</evidence>
<evidence type="ECO:0000259" key="6">
    <source>
        <dbReference type="Pfam" id="PF00155"/>
    </source>
</evidence>
<dbReference type="GO" id="GO:0030170">
    <property type="term" value="F:pyridoxal phosphate binding"/>
    <property type="evidence" value="ECO:0007669"/>
    <property type="project" value="InterPro"/>
</dbReference>
<dbReference type="RefSeq" id="WP_105909503.1">
    <property type="nucleotide sequence ID" value="NZ_NXGJ01000010.1"/>
</dbReference>
<dbReference type="PANTHER" id="PTHR43525:SF1">
    <property type="entry name" value="PROTEIN MALY"/>
    <property type="match status" value="1"/>
</dbReference>
<keyword evidence="4 7" id="KW-0456">Lyase</keyword>
<dbReference type="Proteomes" id="UP000239065">
    <property type="component" value="Unassembled WGS sequence"/>
</dbReference>
<dbReference type="InterPro" id="IPR004839">
    <property type="entry name" value="Aminotransferase_I/II_large"/>
</dbReference>
<dbReference type="InterPro" id="IPR027619">
    <property type="entry name" value="C-S_lyase_PatB-like"/>
</dbReference>
<organism evidence="7 8">
    <name type="scientific">Aliarcobacter cryaerophilus</name>
    <dbReference type="NCBI Taxonomy" id="28198"/>
    <lineage>
        <taxon>Bacteria</taxon>
        <taxon>Pseudomonadati</taxon>
        <taxon>Campylobacterota</taxon>
        <taxon>Epsilonproteobacteria</taxon>
        <taxon>Campylobacterales</taxon>
        <taxon>Arcobacteraceae</taxon>
        <taxon>Aliarcobacter</taxon>
    </lineage>
</organism>
<keyword evidence="3" id="KW-0663">Pyridoxal phosphate</keyword>
<comment type="caution">
    <text evidence="7">The sequence shown here is derived from an EMBL/GenBank/DDBJ whole genome shotgun (WGS) entry which is preliminary data.</text>
</comment>